<dbReference type="AlphaFoldDB" id="A0A084AMT6"/>
<evidence type="ECO:0000313" key="3">
    <source>
        <dbReference type="Proteomes" id="UP000028045"/>
    </source>
</evidence>
<evidence type="ECO:0000313" key="2">
    <source>
        <dbReference type="EMBL" id="KEY66615.1"/>
    </source>
</evidence>
<name>A0A084AMT6_STACB</name>
<proteinExistence type="predicted"/>
<reference evidence="2 3" key="1">
    <citation type="journal article" date="2014" name="BMC Genomics">
        <title>Comparative genome sequencing reveals chemotype-specific gene clusters in the toxigenic black mold Stachybotrys.</title>
        <authorList>
            <person name="Semeiks J."/>
            <person name="Borek D."/>
            <person name="Otwinowski Z."/>
            <person name="Grishin N.V."/>
        </authorList>
    </citation>
    <scope>NUCLEOTIDE SEQUENCE [LARGE SCALE GENOMIC DNA]</scope>
    <source>
        <strain evidence="3">CBS 109288 / IBT 7711</strain>
    </source>
</reference>
<keyword evidence="1" id="KW-1133">Transmembrane helix</keyword>
<dbReference type="EMBL" id="KL648650">
    <property type="protein sequence ID" value="KEY66615.1"/>
    <property type="molecule type" value="Genomic_DNA"/>
</dbReference>
<dbReference type="Pfam" id="PF10791">
    <property type="entry name" value="F1F0-ATPsyn_F"/>
    <property type="match status" value="1"/>
</dbReference>
<dbReference type="GO" id="GO:0046933">
    <property type="term" value="F:proton-transporting ATP synthase activity, rotational mechanism"/>
    <property type="evidence" value="ECO:0007669"/>
    <property type="project" value="TreeGrafter"/>
</dbReference>
<dbReference type="HOGENOM" id="CLU_152700_1_0_1"/>
<feature type="transmembrane region" description="Helical" evidence="1">
    <location>
        <begin position="73"/>
        <end position="91"/>
    </location>
</feature>
<dbReference type="OrthoDB" id="5561579at2759"/>
<gene>
    <name evidence="2" type="ORF">S7711_01909</name>
</gene>
<organism evidence="2 3">
    <name type="scientific">Stachybotrys chartarum (strain CBS 109288 / IBT 7711)</name>
    <name type="common">Toxic black mold</name>
    <name type="synonym">Stilbospora chartarum</name>
    <dbReference type="NCBI Taxonomy" id="1280523"/>
    <lineage>
        <taxon>Eukaryota</taxon>
        <taxon>Fungi</taxon>
        <taxon>Dikarya</taxon>
        <taxon>Ascomycota</taxon>
        <taxon>Pezizomycotina</taxon>
        <taxon>Sordariomycetes</taxon>
        <taxon>Hypocreomycetidae</taxon>
        <taxon>Hypocreales</taxon>
        <taxon>Stachybotryaceae</taxon>
        <taxon>Stachybotrys</taxon>
    </lineage>
</organism>
<evidence type="ECO:0000256" key="1">
    <source>
        <dbReference type="SAM" id="Phobius"/>
    </source>
</evidence>
<keyword evidence="3" id="KW-1185">Reference proteome</keyword>
<keyword evidence="1" id="KW-0812">Transmembrane</keyword>
<protein>
    <submittedName>
        <fullName evidence="2">Uncharacterized protein</fullName>
    </submittedName>
</protein>
<keyword evidence="1" id="KW-0472">Membrane</keyword>
<accession>A0A084AMT6</accession>
<sequence>MSFVTRRALSTLIPPKVATPKAIGAAPDALRMQRVVSFYEKLPRGAAPETKAKGLLGWYQAKYFGKKATVQPIIHILVFLVSIGYAQNYYFHLRHHKNNAH</sequence>
<dbReference type="Proteomes" id="UP000028045">
    <property type="component" value="Unassembled WGS sequence"/>
</dbReference>
<dbReference type="PANTHER" id="PTHR28161">
    <property type="entry name" value="ATP SYNTHASE SUBUNIT F, MITOCHONDRIAL"/>
    <property type="match status" value="1"/>
</dbReference>
<dbReference type="InterPro" id="IPR019727">
    <property type="entry name" value="ATP_synth_F0_fsu_mt_fun"/>
</dbReference>
<dbReference type="PANTHER" id="PTHR28161:SF1">
    <property type="entry name" value="ATP SYNTHASE SUBUNIT F, MITOCHONDRIAL"/>
    <property type="match status" value="1"/>
</dbReference>